<dbReference type="AlphaFoldDB" id="A0A2H9VNW4"/>
<reference evidence="3 4" key="1">
    <citation type="submission" date="2017-11" db="EMBL/GenBank/DDBJ databases">
        <title>Genomic Encyclopedia of Archaeal and Bacterial Type Strains, Phase II (KMG-II): From Individual Species to Whole Genera.</title>
        <authorList>
            <person name="Goeker M."/>
        </authorList>
    </citation>
    <scope>NUCLEOTIDE SEQUENCE [LARGE SCALE GENOMIC DNA]</scope>
    <source>
        <strain evidence="3 4">DSM 28175</strain>
    </source>
</reference>
<evidence type="ECO:0000313" key="4">
    <source>
        <dbReference type="Proteomes" id="UP000242687"/>
    </source>
</evidence>
<name>A0A2H9VNW4_9SPHI</name>
<dbReference type="EMBL" id="PGFJ01000002">
    <property type="protein sequence ID" value="PJJ80001.1"/>
    <property type="molecule type" value="Genomic_DNA"/>
</dbReference>
<dbReference type="Gene3D" id="2.60.40.1120">
    <property type="entry name" value="Carboxypeptidase-like, regulatory domain"/>
    <property type="match status" value="1"/>
</dbReference>
<evidence type="ECO:0000259" key="2">
    <source>
        <dbReference type="Pfam" id="PF18003"/>
    </source>
</evidence>
<proteinExistence type="predicted"/>
<organism evidence="3 4">
    <name type="scientific">Mucilaginibacter auburnensis</name>
    <dbReference type="NCBI Taxonomy" id="1457233"/>
    <lineage>
        <taxon>Bacteria</taxon>
        <taxon>Pseudomonadati</taxon>
        <taxon>Bacteroidota</taxon>
        <taxon>Sphingobacteriia</taxon>
        <taxon>Sphingobacteriales</taxon>
        <taxon>Sphingobacteriaceae</taxon>
        <taxon>Mucilaginibacter</taxon>
    </lineage>
</organism>
<feature type="domain" description="DUF3823" evidence="1">
    <location>
        <begin position="39"/>
        <end position="132"/>
    </location>
</feature>
<dbReference type="InterPro" id="IPR024278">
    <property type="entry name" value="DUF3823_N"/>
</dbReference>
<dbReference type="PROSITE" id="PS51257">
    <property type="entry name" value="PROKAR_LIPOPROTEIN"/>
    <property type="match status" value="1"/>
</dbReference>
<dbReference type="Gene3D" id="2.60.40.2060">
    <property type="match status" value="1"/>
</dbReference>
<feature type="domain" description="DUF3823" evidence="2">
    <location>
        <begin position="148"/>
        <end position="239"/>
    </location>
</feature>
<evidence type="ECO:0000313" key="3">
    <source>
        <dbReference type="EMBL" id="PJJ80001.1"/>
    </source>
</evidence>
<keyword evidence="4" id="KW-1185">Reference proteome</keyword>
<accession>A0A2H9VNW4</accession>
<dbReference type="Pfam" id="PF18003">
    <property type="entry name" value="DUF3823_C"/>
    <property type="match status" value="1"/>
</dbReference>
<gene>
    <name evidence="3" type="ORF">CLV57_3143</name>
</gene>
<dbReference type="Pfam" id="PF12866">
    <property type="entry name" value="DUF3823"/>
    <property type="match status" value="1"/>
</dbReference>
<evidence type="ECO:0000259" key="1">
    <source>
        <dbReference type="Pfam" id="PF12866"/>
    </source>
</evidence>
<dbReference type="Proteomes" id="UP000242687">
    <property type="component" value="Unassembled WGS sequence"/>
</dbReference>
<dbReference type="OrthoDB" id="5767802at2"/>
<protein>
    <submittedName>
        <fullName evidence="3">Uncharacterized protein DUF3823</fullName>
    </submittedName>
</protein>
<dbReference type="RefSeq" id="WP_100342302.1">
    <property type="nucleotide sequence ID" value="NZ_PGFJ01000002.1"/>
</dbReference>
<sequence length="243" mass="26636">MKKKNKIIAFSVIGLALFSFLLISSCSKELDNKTYPTSRISGRFLYNGQPIQVMATSSDAGGSNPLQLIQTGPGKYVYGVIKMFTKADGTYTIQTFDGNYSLVNSPGKGPWLQPDTIKLTLKGEAKDVNFNVTPYHWISDYKSTFVDSVFTATFKLEKVVQTSNLERVVIYLGTSHLVDITSKQGEKVFTGITPGNVTVSFNLKTLSTADKVTLRNTGVTFARVGIKTQGVGDLLYSPVMELK</sequence>
<dbReference type="InterPro" id="IPR041186">
    <property type="entry name" value="DUF3823_C"/>
</dbReference>
<comment type="caution">
    <text evidence="3">The sequence shown here is derived from an EMBL/GenBank/DDBJ whole genome shotgun (WGS) entry which is preliminary data.</text>
</comment>